<evidence type="ECO:0000256" key="1">
    <source>
        <dbReference type="ARBA" id="ARBA00004651"/>
    </source>
</evidence>
<comment type="caution">
    <text evidence="7">The sequence shown here is derived from an EMBL/GenBank/DDBJ whole genome shotgun (WGS) entry which is preliminary data.</text>
</comment>
<protein>
    <submittedName>
        <fullName evidence="7">Flippase-like domain-containing protein</fullName>
    </submittedName>
</protein>
<evidence type="ECO:0000256" key="4">
    <source>
        <dbReference type="ARBA" id="ARBA00022989"/>
    </source>
</evidence>
<reference evidence="7 8" key="1">
    <citation type="submission" date="2022-10" db="EMBL/GenBank/DDBJ databases">
        <title>Defluviimonas sp. CAU 1641 isolated from mud.</title>
        <authorList>
            <person name="Kim W."/>
        </authorList>
    </citation>
    <scope>NUCLEOTIDE SEQUENCE [LARGE SCALE GENOMIC DNA]</scope>
    <source>
        <strain evidence="7 8">CAU 1641</strain>
    </source>
</reference>
<evidence type="ECO:0000313" key="7">
    <source>
        <dbReference type="EMBL" id="MCW3783074.1"/>
    </source>
</evidence>
<feature type="transmembrane region" description="Helical" evidence="6">
    <location>
        <begin position="125"/>
        <end position="144"/>
    </location>
</feature>
<evidence type="ECO:0000313" key="8">
    <source>
        <dbReference type="Proteomes" id="UP001207582"/>
    </source>
</evidence>
<evidence type="ECO:0000256" key="3">
    <source>
        <dbReference type="ARBA" id="ARBA00022692"/>
    </source>
</evidence>
<sequence>MTRGTGRALRKWAIRAGGSALALALIFSLLPREAIFEGFARLTWPLFLSVFASFLVCHVAAAAKWWWLMDRAIGFPAALRAHFGGLAANLCLPGAAGGDAVRAGLAHVALRDGPRVAAAAVGDRIIDLVALVCLMLVGLTLIGGAGSGGFAIAVAGGILAAASAGLFLLPPLVRALWRRWPRLPARDLALRTAEAFAALTRRPGVLLAALALSVSIQAALIGLSIQLALVVGVNVPVAAWFFAWPLAKIIATLPVSLGGLGVRESSLAALLAPFGAAAAEVVASGLAWQGILYLAGALGALVLALSGGSFRTRPSAIKEMSE</sequence>
<dbReference type="InterPro" id="IPR022791">
    <property type="entry name" value="L-PG_synthase/AglD"/>
</dbReference>
<keyword evidence="5 6" id="KW-0472">Membrane</keyword>
<feature type="transmembrane region" description="Helical" evidence="6">
    <location>
        <begin position="12"/>
        <end position="30"/>
    </location>
</feature>
<dbReference type="Proteomes" id="UP001207582">
    <property type="component" value="Unassembled WGS sequence"/>
</dbReference>
<feature type="transmembrane region" description="Helical" evidence="6">
    <location>
        <begin position="205"/>
        <end position="231"/>
    </location>
</feature>
<gene>
    <name evidence="7" type="ORF">OM960_16110</name>
</gene>
<dbReference type="Pfam" id="PF03706">
    <property type="entry name" value="LPG_synthase_TM"/>
    <property type="match status" value="1"/>
</dbReference>
<evidence type="ECO:0000256" key="2">
    <source>
        <dbReference type="ARBA" id="ARBA00022475"/>
    </source>
</evidence>
<keyword evidence="4 6" id="KW-1133">Transmembrane helix</keyword>
<dbReference type="PANTHER" id="PTHR40277:SF1">
    <property type="entry name" value="BLL5419 PROTEIN"/>
    <property type="match status" value="1"/>
</dbReference>
<proteinExistence type="predicted"/>
<evidence type="ECO:0000256" key="6">
    <source>
        <dbReference type="SAM" id="Phobius"/>
    </source>
</evidence>
<comment type="subcellular location">
    <subcellularLocation>
        <location evidence="1">Cell membrane</location>
        <topology evidence="1">Multi-pass membrane protein</topology>
    </subcellularLocation>
</comment>
<dbReference type="PANTHER" id="PTHR40277">
    <property type="entry name" value="BLL5419 PROTEIN"/>
    <property type="match status" value="1"/>
</dbReference>
<keyword evidence="2" id="KW-1003">Cell membrane</keyword>
<keyword evidence="8" id="KW-1185">Reference proteome</keyword>
<feature type="transmembrane region" description="Helical" evidence="6">
    <location>
        <begin position="291"/>
        <end position="310"/>
    </location>
</feature>
<dbReference type="RefSeq" id="WP_264772692.1">
    <property type="nucleotide sequence ID" value="NZ_JAPDOG010000015.1"/>
</dbReference>
<name>A0ABT3J5X2_9RHOB</name>
<feature type="transmembrane region" description="Helical" evidence="6">
    <location>
        <begin position="150"/>
        <end position="173"/>
    </location>
</feature>
<feature type="transmembrane region" description="Helical" evidence="6">
    <location>
        <begin position="42"/>
        <end position="63"/>
    </location>
</feature>
<organism evidence="7 8">
    <name type="scientific">Defluviimonas salinarum</name>
    <dbReference type="NCBI Taxonomy" id="2992147"/>
    <lineage>
        <taxon>Bacteria</taxon>
        <taxon>Pseudomonadati</taxon>
        <taxon>Pseudomonadota</taxon>
        <taxon>Alphaproteobacteria</taxon>
        <taxon>Rhodobacterales</taxon>
        <taxon>Paracoccaceae</taxon>
        <taxon>Albidovulum</taxon>
    </lineage>
</organism>
<keyword evidence="3 6" id="KW-0812">Transmembrane</keyword>
<evidence type="ECO:0000256" key="5">
    <source>
        <dbReference type="ARBA" id="ARBA00023136"/>
    </source>
</evidence>
<feature type="transmembrane region" description="Helical" evidence="6">
    <location>
        <begin position="267"/>
        <end position="285"/>
    </location>
</feature>
<feature type="transmembrane region" description="Helical" evidence="6">
    <location>
        <begin position="237"/>
        <end position="260"/>
    </location>
</feature>
<accession>A0ABT3J5X2</accession>
<dbReference type="EMBL" id="JAPDOG010000015">
    <property type="protein sequence ID" value="MCW3783074.1"/>
    <property type="molecule type" value="Genomic_DNA"/>
</dbReference>